<dbReference type="PROSITE" id="PS50294">
    <property type="entry name" value="WD_REPEATS_REGION"/>
    <property type="match status" value="1"/>
</dbReference>
<feature type="compositionally biased region" description="Polar residues" evidence="9">
    <location>
        <begin position="480"/>
        <end position="489"/>
    </location>
</feature>
<feature type="region of interest" description="Disordered" evidence="9">
    <location>
        <begin position="454"/>
        <end position="534"/>
    </location>
</feature>
<dbReference type="PANTHER" id="PTHR47972">
    <property type="entry name" value="KINESIN-LIKE PROTEIN KLP-3"/>
    <property type="match status" value="1"/>
</dbReference>
<dbReference type="InterPro" id="IPR001752">
    <property type="entry name" value="Kinesin_motor_dom"/>
</dbReference>
<dbReference type="GO" id="GO:0007018">
    <property type="term" value="P:microtubule-based movement"/>
    <property type="evidence" value="ECO:0007669"/>
    <property type="project" value="InterPro"/>
</dbReference>
<dbReference type="InterPro" id="IPR036961">
    <property type="entry name" value="Kinesin_motor_dom_sf"/>
</dbReference>
<dbReference type="InterPro" id="IPR015943">
    <property type="entry name" value="WD40/YVTN_repeat-like_dom_sf"/>
</dbReference>
<dbReference type="PANTHER" id="PTHR47972:SF45">
    <property type="entry name" value="PROTEIN CLARET SEGREGATIONAL"/>
    <property type="match status" value="1"/>
</dbReference>
<dbReference type="InterPro" id="IPR001680">
    <property type="entry name" value="WD40_rpt"/>
</dbReference>
<dbReference type="AlphaFoldDB" id="A0A813I794"/>
<dbReference type="SUPFAM" id="SSF52540">
    <property type="entry name" value="P-loop containing nucleoside triphosphate hydrolases"/>
    <property type="match status" value="1"/>
</dbReference>
<evidence type="ECO:0000256" key="4">
    <source>
        <dbReference type="ARBA" id="ARBA00022741"/>
    </source>
</evidence>
<comment type="caution">
    <text evidence="11">The sequence shown here is derived from an EMBL/GenBank/DDBJ whole genome shotgun (WGS) entry which is preliminary data.</text>
</comment>
<sequence>MQEDRQGLTVFAAPQRNVTGMSEHTSSWDFEFDHVFKPNASQAIVFEEIALLVQSALDGYRVAIFAYGQTGSGKTHTMGGSGLDAKEDEHAGMIPRSVDLIFREVEQLQQTGWSFKVHASMAEVYNEAVLDLLAIRQHSQNTAFSTSDSSSTEAFFAMSSERERSEAKFVSGDPQLGFRRVPVKDASAVHALLRRAHRERHVAATTANERSSRSHVVFQLSLIGRCEVPGQQREVSGLLSFVDLAGSERLHSTGASGERLKEAQHINRSLGALGDVIEAIGRKSSCRGSASALAVHVPYRNSRLTMLLRDSLGGDSKTLFFVNVSPLLEHLGETLSSLRFASKANGSFSSNRRLHMPRLVSSPIRGARLLCFGATPCTGSGRRHCERPRGTLKSSRYRGKGGGSREEGHERCKSECCVSSESGRRSVTLKSFAGNPQAFITECAAQRLQDQGEGIQAGEWPEELSPESESETSRRMADSKPSTRPSLTVPSAGATAGGGGGARSFGSWSAPPPPSPRSANGAVSSGSSSRKVSTKFTLGEGDNEIFCVRFSPDDLYLAAACGDGSINVYNTATGKRAFLLNSGSENGLPTTQVRWRPQQSLSKTKNVLVSVGADGRVLHWHASSGKCLHEIVEPDNQLFCIDYFADGSQFATAGKKREIRIYDEYTKKLSQVLRGGDSINTPGHSNRVFSLKYHPTTRNLLVTGGWDNTVQVWDLRAGHAVRAIFGPHVCGDSVDISQELRHDSANTILQTAMVEPATICLSVLSGETFEVCLPASDVEVLASLSGDVKEGLCMAKVLVLKRLREQHEQKLPEKIAETFKELDVATGCLDTASANSAFVANAAERLRLVNNNPNNTNMTDVEASGVEAKDALLHPILGCGGQILPVCGVPGPTSKLTKDWLRVMDEKSKTENFKDLERPIGRMRDRTTKDDECTCLSASVVHMVDPDHVMSGDSFRLKEIPVRDFATDTLESMLPMPGSYSHAYLHVGPWEDKMDQWWFRLLTQDGKVEDDRTATLESLGVRSGDTLIVEVAEMADEDARPFSGCSVLQQAAVRFDVCIGCPGEVAKYPQWGMDSALHERCKQAKPGSFVFLKEDGVTPDLGEDSTRLFLFLQLKQNLGMDSGGRGDAVKQISVWDNCSEEQAEQWANDILDSLRWDAKYSYIFRGTGTMHWGILFHTDDGGAFYLLQERGD</sequence>
<dbReference type="InterPro" id="IPR027640">
    <property type="entry name" value="Kinesin-like_fam"/>
</dbReference>
<keyword evidence="3" id="KW-0677">Repeat</keyword>
<dbReference type="InterPro" id="IPR036322">
    <property type="entry name" value="WD40_repeat_dom_sf"/>
</dbReference>
<evidence type="ECO:0000256" key="5">
    <source>
        <dbReference type="ARBA" id="ARBA00022840"/>
    </source>
</evidence>
<feature type="region of interest" description="Disordered" evidence="9">
    <location>
        <begin position="382"/>
        <end position="408"/>
    </location>
</feature>
<dbReference type="PROSITE" id="PS50082">
    <property type="entry name" value="WD_REPEATS_2"/>
    <property type="match status" value="2"/>
</dbReference>
<evidence type="ECO:0000256" key="7">
    <source>
        <dbReference type="PROSITE-ProRule" id="PRU00221"/>
    </source>
</evidence>
<dbReference type="Pfam" id="PF00225">
    <property type="entry name" value="Kinesin"/>
    <property type="match status" value="1"/>
</dbReference>
<dbReference type="InterPro" id="IPR019775">
    <property type="entry name" value="WD40_repeat_CS"/>
</dbReference>
<feature type="repeat" description="WD" evidence="7">
    <location>
        <begin position="681"/>
        <end position="723"/>
    </location>
</feature>
<dbReference type="PRINTS" id="PR00380">
    <property type="entry name" value="KINESINHEAVY"/>
</dbReference>
<dbReference type="GO" id="GO:0008017">
    <property type="term" value="F:microtubule binding"/>
    <property type="evidence" value="ECO:0007669"/>
    <property type="project" value="InterPro"/>
</dbReference>
<evidence type="ECO:0000313" key="11">
    <source>
        <dbReference type="EMBL" id="CAE8646447.1"/>
    </source>
</evidence>
<dbReference type="PROSITE" id="PS50067">
    <property type="entry name" value="KINESIN_MOTOR_2"/>
    <property type="match status" value="1"/>
</dbReference>
<evidence type="ECO:0000256" key="6">
    <source>
        <dbReference type="ARBA" id="ARBA00023175"/>
    </source>
</evidence>
<dbReference type="PROSITE" id="PS00678">
    <property type="entry name" value="WD_REPEATS_1"/>
    <property type="match status" value="1"/>
</dbReference>
<dbReference type="GO" id="GO:0003777">
    <property type="term" value="F:microtubule motor activity"/>
    <property type="evidence" value="ECO:0007669"/>
    <property type="project" value="InterPro"/>
</dbReference>
<dbReference type="Gene3D" id="2.130.10.10">
    <property type="entry name" value="YVTN repeat-like/Quinoprotein amine dehydrogenase"/>
    <property type="match status" value="1"/>
</dbReference>
<feature type="repeat" description="WD" evidence="7">
    <location>
        <begin position="538"/>
        <end position="579"/>
    </location>
</feature>
<proteinExistence type="inferred from homology"/>
<accession>A0A813I794</accession>
<dbReference type="GO" id="GO:0005524">
    <property type="term" value="F:ATP binding"/>
    <property type="evidence" value="ECO:0007669"/>
    <property type="project" value="UniProtKB-UniRule"/>
</dbReference>
<gene>
    <name evidence="11" type="ORF">PGLA2088_LOCUS4822</name>
</gene>
<reference evidence="11" key="1">
    <citation type="submission" date="2021-02" db="EMBL/GenBank/DDBJ databases">
        <authorList>
            <person name="Dougan E. K."/>
            <person name="Rhodes N."/>
            <person name="Thang M."/>
            <person name="Chan C."/>
        </authorList>
    </citation>
    <scope>NUCLEOTIDE SEQUENCE</scope>
</reference>
<feature type="compositionally biased region" description="Acidic residues" evidence="9">
    <location>
        <begin position="460"/>
        <end position="470"/>
    </location>
</feature>
<evidence type="ECO:0000313" key="12">
    <source>
        <dbReference type="Proteomes" id="UP000626109"/>
    </source>
</evidence>
<evidence type="ECO:0000256" key="2">
    <source>
        <dbReference type="ARBA" id="ARBA00022701"/>
    </source>
</evidence>
<evidence type="ECO:0000259" key="10">
    <source>
        <dbReference type="PROSITE" id="PS50067"/>
    </source>
</evidence>
<feature type="binding site" evidence="8">
    <location>
        <begin position="68"/>
        <end position="75"/>
    </location>
    <ligand>
        <name>ATP</name>
        <dbReference type="ChEBI" id="CHEBI:30616"/>
    </ligand>
</feature>
<evidence type="ECO:0000256" key="8">
    <source>
        <dbReference type="PROSITE-ProRule" id="PRU00283"/>
    </source>
</evidence>
<dbReference type="Pfam" id="PF00400">
    <property type="entry name" value="WD40"/>
    <property type="match status" value="2"/>
</dbReference>
<dbReference type="GO" id="GO:0005874">
    <property type="term" value="C:microtubule"/>
    <property type="evidence" value="ECO:0007669"/>
    <property type="project" value="UniProtKB-KW"/>
</dbReference>
<evidence type="ECO:0000256" key="1">
    <source>
        <dbReference type="ARBA" id="ARBA00022574"/>
    </source>
</evidence>
<comment type="similarity">
    <text evidence="8">Belongs to the TRAFAC class myosin-kinesin ATPase superfamily. Kinesin family.</text>
</comment>
<evidence type="ECO:0000256" key="9">
    <source>
        <dbReference type="SAM" id="MobiDB-lite"/>
    </source>
</evidence>
<dbReference type="EMBL" id="CAJNNW010004456">
    <property type="protein sequence ID" value="CAE8646447.1"/>
    <property type="molecule type" value="Genomic_DNA"/>
</dbReference>
<dbReference type="InterPro" id="IPR027417">
    <property type="entry name" value="P-loop_NTPase"/>
</dbReference>
<evidence type="ECO:0000256" key="3">
    <source>
        <dbReference type="ARBA" id="ARBA00022737"/>
    </source>
</evidence>
<keyword evidence="5 8" id="KW-0067">ATP-binding</keyword>
<protein>
    <recommendedName>
        <fullName evidence="10">Kinesin motor domain-containing protein</fullName>
    </recommendedName>
</protein>
<feature type="compositionally biased region" description="Low complexity" evidence="9">
    <location>
        <begin position="517"/>
        <end position="531"/>
    </location>
</feature>
<dbReference type="SUPFAM" id="SSF50978">
    <property type="entry name" value="WD40 repeat-like"/>
    <property type="match status" value="1"/>
</dbReference>
<dbReference type="Gene3D" id="3.40.850.10">
    <property type="entry name" value="Kinesin motor domain"/>
    <property type="match status" value="1"/>
</dbReference>
<dbReference type="SMART" id="SM00129">
    <property type="entry name" value="KISc"/>
    <property type="match status" value="1"/>
</dbReference>
<keyword evidence="4 8" id="KW-0547">Nucleotide-binding</keyword>
<organism evidence="11 12">
    <name type="scientific">Polarella glacialis</name>
    <name type="common">Dinoflagellate</name>
    <dbReference type="NCBI Taxonomy" id="89957"/>
    <lineage>
        <taxon>Eukaryota</taxon>
        <taxon>Sar</taxon>
        <taxon>Alveolata</taxon>
        <taxon>Dinophyceae</taxon>
        <taxon>Suessiales</taxon>
        <taxon>Suessiaceae</taxon>
        <taxon>Polarella</taxon>
    </lineage>
</organism>
<dbReference type="SMART" id="SM00320">
    <property type="entry name" value="WD40"/>
    <property type="match status" value="4"/>
</dbReference>
<keyword evidence="6 8" id="KW-0505">Motor protein</keyword>
<keyword evidence="1 7" id="KW-0853">WD repeat</keyword>
<dbReference type="Proteomes" id="UP000626109">
    <property type="component" value="Unassembled WGS sequence"/>
</dbReference>
<keyword evidence="2" id="KW-0493">Microtubule</keyword>
<name>A0A813I794_POLGL</name>
<feature type="domain" description="Kinesin motor" evidence="10">
    <location>
        <begin position="1"/>
        <end position="347"/>
    </location>
</feature>